<dbReference type="AlphaFoldDB" id="A0AAF0DA65"/>
<reference evidence="2" key="1">
    <citation type="submission" date="2023-03" db="EMBL/GenBank/DDBJ databases">
        <title>Emydomyces testavorans Genome Sequence.</title>
        <authorList>
            <person name="Hoyer L."/>
        </authorList>
    </citation>
    <scope>NUCLEOTIDE SEQUENCE</scope>
    <source>
        <strain evidence="2">16-2883</strain>
    </source>
</reference>
<dbReference type="GO" id="GO:0004674">
    <property type="term" value="F:protein serine/threonine kinase activity"/>
    <property type="evidence" value="ECO:0007669"/>
    <property type="project" value="TreeGrafter"/>
</dbReference>
<evidence type="ECO:0000313" key="2">
    <source>
        <dbReference type="EMBL" id="WEW54623.1"/>
    </source>
</evidence>
<evidence type="ECO:0000259" key="1">
    <source>
        <dbReference type="PROSITE" id="PS50011"/>
    </source>
</evidence>
<dbReference type="InterPro" id="IPR000719">
    <property type="entry name" value="Prot_kinase_dom"/>
</dbReference>
<dbReference type="Pfam" id="PF00069">
    <property type="entry name" value="Pkinase"/>
    <property type="match status" value="1"/>
</dbReference>
<dbReference type="CDD" id="cd00180">
    <property type="entry name" value="PKc"/>
    <property type="match status" value="1"/>
</dbReference>
<dbReference type="Proteomes" id="UP001219355">
    <property type="component" value="Chromosome 1"/>
</dbReference>
<dbReference type="PROSITE" id="PS50011">
    <property type="entry name" value="PROTEIN_KINASE_DOM"/>
    <property type="match status" value="1"/>
</dbReference>
<dbReference type="Gene3D" id="1.10.510.10">
    <property type="entry name" value="Transferase(Phosphotransferase) domain 1"/>
    <property type="match status" value="1"/>
</dbReference>
<accession>A0AAF0DA65</accession>
<dbReference type="EMBL" id="CP120627">
    <property type="protein sequence ID" value="WEW54623.1"/>
    <property type="molecule type" value="Genomic_DNA"/>
</dbReference>
<dbReference type="InterPro" id="IPR051681">
    <property type="entry name" value="Ser/Thr_Kinases-Pseudokinases"/>
</dbReference>
<proteinExistence type="predicted"/>
<dbReference type="GO" id="GO:0005524">
    <property type="term" value="F:ATP binding"/>
    <property type="evidence" value="ECO:0007669"/>
    <property type="project" value="InterPro"/>
</dbReference>
<evidence type="ECO:0000313" key="3">
    <source>
        <dbReference type="Proteomes" id="UP001219355"/>
    </source>
</evidence>
<protein>
    <recommendedName>
        <fullName evidence="1">Protein kinase domain-containing protein</fullName>
    </recommendedName>
</protein>
<dbReference type="SUPFAM" id="SSF56112">
    <property type="entry name" value="Protein kinase-like (PK-like)"/>
    <property type="match status" value="1"/>
</dbReference>
<feature type="domain" description="Protein kinase" evidence="1">
    <location>
        <begin position="14"/>
        <end position="274"/>
    </location>
</feature>
<dbReference type="InterPro" id="IPR011009">
    <property type="entry name" value="Kinase-like_dom_sf"/>
</dbReference>
<organism evidence="2 3">
    <name type="scientific">Emydomyces testavorans</name>
    <dbReference type="NCBI Taxonomy" id="2070801"/>
    <lineage>
        <taxon>Eukaryota</taxon>
        <taxon>Fungi</taxon>
        <taxon>Dikarya</taxon>
        <taxon>Ascomycota</taxon>
        <taxon>Pezizomycotina</taxon>
        <taxon>Eurotiomycetes</taxon>
        <taxon>Eurotiomycetidae</taxon>
        <taxon>Onygenales</taxon>
        <taxon>Nannizziopsiaceae</taxon>
        <taxon>Emydomyces</taxon>
    </lineage>
</organism>
<gene>
    <name evidence="2" type="ORF">PRK78_000043</name>
</gene>
<dbReference type="PANTHER" id="PTHR44329">
    <property type="entry name" value="SERINE/THREONINE-PROTEIN KINASE TNNI3K-RELATED"/>
    <property type="match status" value="1"/>
</dbReference>
<keyword evidence="3" id="KW-1185">Reference proteome</keyword>
<name>A0AAF0DA65_9EURO</name>
<sequence length="274" mass="31236">MTIPWKEALDQAVRSDLWLAGVGCFSQVIRVGDTGFVVKKSEPHPVVENLQPVEKRIYERLGHHEFILRYYGEYHHHSEQSNGVPSGLVFQYMPGGTLAENLPLSNYTDERVEWPIQATEAIRYIHSINVIHSDIGSHNFLIQEDGTLVLADFGGSMIDDTVAKVSYATRYQRPLPPDDKQLMTTKMDDIFALGTLIYEITVGHQLYPDKQSRDIRLLLRARKFPSLDNIPPKVQAVIEKCWQEKYESADQVLQDLRLTQYNPQTSKIVGSVLN</sequence>